<dbReference type="PANTHER" id="PTHR30126:SF94">
    <property type="entry name" value="LYSR FAMILY TRANSCRIPTIONAL REGULATOR"/>
    <property type="match status" value="1"/>
</dbReference>
<organism evidence="6 7">
    <name type="scientific">Reinekea marinisedimentorum</name>
    <dbReference type="NCBI Taxonomy" id="230495"/>
    <lineage>
        <taxon>Bacteria</taxon>
        <taxon>Pseudomonadati</taxon>
        <taxon>Pseudomonadota</taxon>
        <taxon>Gammaproteobacteria</taxon>
        <taxon>Oceanospirillales</taxon>
        <taxon>Saccharospirillaceae</taxon>
        <taxon>Reinekea</taxon>
    </lineage>
</organism>
<comment type="similarity">
    <text evidence="1">Belongs to the LysR transcriptional regulatory family.</text>
</comment>
<evidence type="ECO:0000313" key="6">
    <source>
        <dbReference type="EMBL" id="TCS38987.1"/>
    </source>
</evidence>
<protein>
    <submittedName>
        <fullName evidence="6">DNA-binding transcriptional LysR family regulator</fullName>
    </submittedName>
</protein>
<dbReference type="PROSITE" id="PS50931">
    <property type="entry name" value="HTH_LYSR"/>
    <property type="match status" value="1"/>
</dbReference>
<name>A0A4R3HZZ1_9GAMM</name>
<accession>A0A4R3HZZ1</accession>
<dbReference type="InterPro" id="IPR036390">
    <property type="entry name" value="WH_DNA-bd_sf"/>
</dbReference>
<dbReference type="GO" id="GO:0000976">
    <property type="term" value="F:transcription cis-regulatory region binding"/>
    <property type="evidence" value="ECO:0007669"/>
    <property type="project" value="TreeGrafter"/>
</dbReference>
<keyword evidence="4" id="KW-0804">Transcription</keyword>
<keyword evidence="3 6" id="KW-0238">DNA-binding</keyword>
<evidence type="ECO:0000259" key="5">
    <source>
        <dbReference type="PROSITE" id="PS50931"/>
    </source>
</evidence>
<dbReference type="Pfam" id="PF00126">
    <property type="entry name" value="HTH_1"/>
    <property type="match status" value="1"/>
</dbReference>
<keyword evidence="7" id="KW-1185">Reference proteome</keyword>
<dbReference type="SUPFAM" id="SSF46785">
    <property type="entry name" value="Winged helix' DNA-binding domain"/>
    <property type="match status" value="1"/>
</dbReference>
<dbReference type="Pfam" id="PF03466">
    <property type="entry name" value="LysR_substrate"/>
    <property type="match status" value="1"/>
</dbReference>
<evidence type="ECO:0000256" key="2">
    <source>
        <dbReference type="ARBA" id="ARBA00023015"/>
    </source>
</evidence>
<evidence type="ECO:0000256" key="4">
    <source>
        <dbReference type="ARBA" id="ARBA00023163"/>
    </source>
</evidence>
<dbReference type="CDD" id="cd08420">
    <property type="entry name" value="PBP2_CysL_like"/>
    <property type="match status" value="1"/>
</dbReference>
<reference evidence="6 7" key="1">
    <citation type="submission" date="2019-03" db="EMBL/GenBank/DDBJ databases">
        <title>Genomic Encyclopedia of Archaeal and Bacterial Type Strains, Phase II (KMG-II): from individual species to whole genera.</title>
        <authorList>
            <person name="Goeker M."/>
        </authorList>
    </citation>
    <scope>NUCLEOTIDE SEQUENCE [LARGE SCALE GENOMIC DNA]</scope>
    <source>
        <strain evidence="6 7">DSM 15388</strain>
    </source>
</reference>
<evidence type="ECO:0000256" key="1">
    <source>
        <dbReference type="ARBA" id="ARBA00009437"/>
    </source>
</evidence>
<proteinExistence type="inferred from homology"/>
<evidence type="ECO:0000256" key="3">
    <source>
        <dbReference type="ARBA" id="ARBA00023125"/>
    </source>
</evidence>
<gene>
    <name evidence="6" type="ORF">BCF53_11333</name>
</gene>
<dbReference type="RefSeq" id="WP_132702452.1">
    <property type="nucleotide sequence ID" value="NZ_SLZR01000013.1"/>
</dbReference>
<dbReference type="AlphaFoldDB" id="A0A4R3HZZ1"/>
<feature type="domain" description="HTH lysR-type" evidence="5">
    <location>
        <begin position="3"/>
        <end position="60"/>
    </location>
</feature>
<dbReference type="SUPFAM" id="SSF53850">
    <property type="entry name" value="Periplasmic binding protein-like II"/>
    <property type="match status" value="1"/>
</dbReference>
<dbReference type="InterPro" id="IPR036388">
    <property type="entry name" value="WH-like_DNA-bd_sf"/>
</dbReference>
<dbReference type="OrthoDB" id="9808620at2"/>
<keyword evidence="2" id="KW-0805">Transcription regulation</keyword>
<evidence type="ECO:0000313" key="7">
    <source>
        <dbReference type="Proteomes" id="UP000295793"/>
    </source>
</evidence>
<dbReference type="InterPro" id="IPR000847">
    <property type="entry name" value="LysR_HTH_N"/>
</dbReference>
<dbReference type="GO" id="GO:0003700">
    <property type="term" value="F:DNA-binding transcription factor activity"/>
    <property type="evidence" value="ECO:0007669"/>
    <property type="project" value="InterPro"/>
</dbReference>
<comment type="caution">
    <text evidence="6">The sequence shown here is derived from an EMBL/GenBank/DDBJ whole genome shotgun (WGS) entry which is preliminary data.</text>
</comment>
<dbReference type="Proteomes" id="UP000295793">
    <property type="component" value="Unassembled WGS sequence"/>
</dbReference>
<sequence length="291" mass="31811">MNLSLRQLRLFEAIARLGQLTRAADEQAISQSAASQALRELESNIGYALFHRVGRELVITDSGRDALLKIHQILALAEALRHPDGEDMSGPLRIAASVTIACYLLPALLAKFTAQHPKVEPDIRITNTAEVIQMLETGQVQLGLIEGPATHKQLSISPWQQDELAVFCSPGHALASTKKAGLRNLKSQPWVLREKGSGTRKVFDTAVQQAGIQVKIALELNRQEAIKQAVKAGLGVGCLSALSVANEVARGELHRLETPLALKRELSVVSWPERERHPLADAFQQFLHSTT</sequence>
<dbReference type="PANTHER" id="PTHR30126">
    <property type="entry name" value="HTH-TYPE TRANSCRIPTIONAL REGULATOR"/>
    <property type="match status" value="1"/>
</dbReference>
<dbReference type="PRINTS" id="PR00039">
    <property type="entry name" value="HTHLYSR"/>
</dbReference>
<dbReference type="Gene3D" id="1.10.10.10">
    <property type="entry name" value="Winged helix-like DNA-binding domain superfamily/Winged helix DNA-binding domain"/>
    <property type="match status" value="1"/>
</dbReference>
<dbReference type="EMBL" id="SLZR01000013">
    <property type="protein sequence ID" value="TCS38987.1"/>
    <property type="molecule type" value="Genomic_DNA"/>
</dbReference>
<dbReference type="InterPro" id="IPR005119">
    <property type="entry name" value="LysR_subst-bd"/>
</dbReference>
<dbReference type="Gene3D" id="3.40.190.290">
    <property type="match status" value="1"/>
</dbReference>